<evidence type="ECO:0000256" key="1">
    <source>
        <dbReference type="ARBA" id="ARBA00010333"/>
    </source>
</evidence>
<dbReference type="AlphaFoldDB" id="A0A179EUV3"/>
<comment type="similarity">
    <text evidence="1">Belongs to the bacterial solute-binding protein 3 family.</text>
</comment>
<dbReference type="SUPFAM" id="SSF53850">
    <property type="entry name" value="Periplasmic binding protein-like II"/>
    <property type="match status" value="1"/>
</dbReference>
<keyword evidence="8" id="KW-1185">Reference proteome</keyword>
<dbReference type="GO" id="GO:0030288">
    <property type="term" value="C:outer membrane-bounded periplasmic space"/>
    <property type="evidence" value="ECO:0007669"/>
    <property type="project" value="TreeGrafter"/>
</dbReference>
<feature type="domain" description="Solute-binding protein family 3/N-terminal" evidence="5">
    <location>
        <begin position="42"/>
        <end position="265"/>
    </location>
</feature>
<evidence type="ECO:0000259" key="5">
    <source>
        <dbReference type="SMART" id="SM00062"/>
    </source>
</evidence>
<dbReference type="GO" id="GO:0016020">
    <property type="term" value="C:membrane"/>
    <property type="evidence" value="ECO:0007669"/>
    <property type="project" value="InterPro"/>
</dbReference>
<dbReference type="Pfam" id="PF00497">
    <property type="entry name" value="SBP_bac_3"/>
    <property type="match status" value="1"/>
</dbReference>
<evidence type="ECO:0000256" key="4">
    <source>
        <dbReference type="SAM" id="SignalP"/>
    </source>
</evidence>
<accession>A0A179EUV3</accession>
<dbReference type="SMART" id="SM00062">
    <property type="entry name" value="PBPb"/>
    <property type="match status" value="1"/>
</dbReference>
<dbReference type="GO" id="GO:0006865">
    <property type="term" value="P:amino acid transport"/>
    <property type="evidence" value="ECO:0007669"/>
    <property type="project" value="TreeGrafter"/>
</dbReference>
<dbReference type="SMART" id="SM00079">
    <property type="entry name" value="PBPe"/>
    <property type="match status" value="1"/>
</dbReference>
<name>A0A179EUV3_ENTTH</name>
<feature type="chain" id="PRO_5008100989" evidence="4">
    <location>
        <begin position="30"/>
        <end position="271"/>
    </location>
</feature>
<gene>
    <name evidence="7" type="ORF">A6E74_03950</name>
</gene>
<dbReference type="Gene3D" id="3.40.190.10">
    <property type="entry name" value="Periplasmic binding protein-like II"/>
    <property type="match status" value="2"/>
</dbReference>
<dbReference type="EMBL" id="LWMN01000010">
    <property type="protein sequence ID" value="OAQ56573.1"/>
    <property type="molecule type" value="Genomic_DNA"/>
</dbReference>
<dbReference type="InterPro" id="IPR001320">
    <property type="entry name" value="Iontro_rcpt_C"/>
</dbReference>
<dbReference type="GO" id="GO:0015276">
    <property type="term" value="F:ligand-gated monoatomic ion channel activity"/>
    <property type="evidence" value="ECO:0007669"/>
    <property type="project" value="InterPro"/>
</dbReference>
<dbReference type="PROSITE" id="PS51257">
    <property type="entry name" value="PROKAR_LIPOPROTEIN"/>
    <property type="match status" value="1"/>
</dbReference>
<keyword evidence="3 4" id="KW-0732">Signal</keyword>
<evidence type="ECO:0000256" key="3">
    <source>
        <dbReference type="ARBA" id="ARBA00022729"/>
    </source>
</evidence>
<organism evidence="7 8">
    <name type="scientific">Enterococcus thailandicus</name>
    <dbReference type="NCBI Taxonomy" id="417368"/>
    <lineage>
        <taxon>Bacteria</taxon>
        <taxon>Bacillati</taxon>
        <taxon>Bacillota</taxon>
        <taxon>Bacilli</taxon>
        <taxon>Lactobacillales</taxon>
        <taxon>Enterococcaceae</taxon>
        <taxon>Enterococcus</taxon>
    </lineage>
</organism>
<comment type="caution">
    <text evidence="7">The sequence shown here is derived from an EMBL/GenBank/DDBJ whole genome shotgun (WGS) entry which is preliminary data.</text>
</comment>
<dbReference type="RefSeq" id="WP_067482377.1">
    <property type="nucleotide sequence ID" value="NZ_JARQBF010000001.1"/>
</dbReference>
<dbReference type="GO" id="GO:0005576">
    <property type="term" value="C:extracellular region"/>
    <property type="evidence" value="ECO:0007669"/>
    <property type="project" value="TreeGrafter"/>
</dbReference>
<proteinExistence type="inferred from homology"/>
<dbReference type="Proteomes" id="UP000078516">
    <property type="component" value="Unassembled WGS sequence"/>
</dbReference>
<keyword evidence="2" id="KW-0813">Transport</keyword>
<protein>
    <submittedName>
        <fullName evidence="7">Glutamine ABC transporter substrate-binding protein</fullName>
    </submittedName>
</protein>
<evidence type="ECO:0000313" key="7">
    <source>
        <dbReference type="EMBL" id="OAQ56573.1"/>
    </source>
</evidence>
<evidence type="ECO:0000259" key="6">
    <source>
        <dbReference type="SMART" id="SM00079"/>
    </source>
</evidence>
<dbReference type="PANTHER" id="PTHR30085:SF6">
    <property type="entry name" value="ABC TRANSPORTER GLUTAMINE-BINDING PROTEIN GLNH"/>
    <property type="match status" value="1"/>
</dbReference>
<dbReference type="InterPro" id="IPR001638">
    <property type="entry name" value="Solute-binding_3/MltF_N"/>
</dbReference>
<evidence type="ECO:0000256" key="2">
    <source>
        <dbReference type="ARBA" id="ARBA00022448"/>
    </source>
</evidence>
<dbReference type="InterPro" id="IPR051455">
    <property type="entry name" value="Bact_solute-bind_prot3"/>
</dbReference>
<feature type="signal peptide" evidence="4">
    <location>
        <begin position="1"/>
        <end position="29"/>
    </location>
</feature>
<dbReference type="PANTHER" id="PTHR30085">
    <property type="entry name" value="AMINO ACID ABC TRANSPORTER PERMEASE"/>
    <property type="match status" value="1"/>
</dbReference>
<evidence type="ECO:0000313" key="8">
    <source>
        <dbReference type="Proteomes" id="UP000078516"/>
    </source>
</evidence>
<reference evidence="7 8" key="1">
    <citation type="submission" date="2016-04" db="EMBL/GenBank/DDBJ databases">
        <title>Draft genome of an Enterococcus thailandicus strain isolated from bovine feces.</title>
        <authorList>
            <person name="Beukers A.G."/>
            <person name="Zaheer R."/>
            <person name="Goji N."/>
            <person name="Cook S.R."/>
            <person name="Amoako K."/>
            <person name="Chaves A.V."/>
            <person name="Ward M.P."/>
            <person name="Mcallister T.A."/>
        </authorList>
    </citation>
    <scope>NUCLEOTIDE SEQUENCE [LARGE SCALE GENOMIC DNA]</scope>
    <source>
        <strain evidence="7 8">F0711D 46</strain>
    </source>
</reference>
<sequence length="271" mass="29580">MKKQKSFHLLFLLSIVLLALVGCKSTSVADENIAERVKETNKITWGVKYDTRLFGMMDIKSGEVQGFDIDIAKAITKKILGEDGQADFIEVTSKTRIPLLKNGNIDAIIATMTITDERKKQVDFSDVYFDAGQSLLVKKGSSIQSVTDLDDSTTVLAVKGSTSAANIREHAPDAKILELENYAEAFTALQSGQGDAMTTDNAILLGMAAENPAYTLVGGTFTNEPYGIAINKGQEEFLGKVNQALAEMIADGTYDEIYQRWFPNETDGKVD</sequence>
<feature type="domain" description="Ionotropic glutamate receptor C-terminal" evidence="6">
    <location>
        <begin position="42"/>
        <end position="264"/>
    </location>
</feature>